<evidence type="ECO:0000256" key="1">
    <source>
        <dbReference type="SAM" id="MobiDB-lite"/>
    </source>
</evidence>
<dbReference type="AlphaFoldDB" id="A0A315Z997"/>
<keyword evidence="3" id="KW-1185">Reference proteome</keyword>
<protein>
    <recommendedName>
        <fullName evidence="4">DNA polymerase-3 subunit gamma/tau</fullName>
    </recommendedName>
</protein>
<reference evidence="2 3" key="1">
    <citation type="submission" date="2018-03" db="EMBL/GenBank/DDBJ databases">
        <title>Genomic Encyclopedia of Archaeal and Bacterial Type Strains, Phase II (KMG-II): from individual species to whole genera.</title>
        <authorList>
            <person name="Goeker M."/>
        </authorList>
    </citation>
    <scope>NUCLEOTIDE SEQUENCE [LARGE SCALE GENOMIC DNA]</scope>
    <source>
        <strain evidence="2 3">DSM 28229</strain>
    </source>
</reference>
<feature type="region of interest" description="Disordered" evidence="1">
    <location>
        <begin position="1"/>
        <end position="25"/>
    </location>
</feature>
<organism evidence="2 3">
    <name type="scientific">Sediminitomix flava</name>
    <dbReference type="NCBI Taxonomy" id="379075"/>
    <lineage>
        <taxon>Bacteria</taxon>
        <taxon>Pseudomonadati</taxon>
        <taxon>Bacteroidota</taxon>
        <taxon>Cytophagia</taxon>
        <taxon>Cytophagales</taxon>
        <taxon>Flammeovirgaceae</taxon>
        <taxon>Sediminitomix</taxon>
    </lineage>
</organism>
<gene>
    <name evidence="2" type="ORF">BC781_103395</name>
</gene>
<accession>A0A315Z997</accession>
<comment type="caution">
    <text evidence="2">The sequence shown here is derived from an EMBL/GenBank/DDBJ whole genome shotgun (WGS) entry which is preliminary data.</text>
</comment>
<dbReference type="OrthoDB" id="877403at2"/>
<name>A0A315Z997_SEDFL</name>
<dbReference type="EMBL" id="QGDO01000003">
    <property type="protein sequence ID" value="PWJ42145.1"/>
    <property type="molecule type" value="Genomic_DNA"/>
</dbReference>
<sequence>MVTPSPQAANSQKVEEGNAPTSELKNSLSSAFKAARTKAVTFKRTNAISNSIQDVGQRLVQEQQAQEAKQQKTQVKQSFRKRAFNQDTLEKVWFEYVIQVKRQNVSPLIVLLLEDSPVKLVGETQINVSLTNPMQVQQFQQLKPQLHNFLKDQLQNDYITLDAQVVEVKEGKRLYTQAEKYNYLKEKYPILDEMRSLLGFELDG</sequence>
<evidence type="ECO:0000313" key="3">
    <source>
        <dbReference type="Proteomes" id="UP000245535"/>
    </source>
</evidence>
<evidence type="ECO:0000313" key="2">
    <source>
        <dbReference type="EMBL" id="PWJ42145.1"/>
    </source>
</evidence>
<dbReference type="Proteomes" id="UP000245535">
    <property type="component" value="Unassembled WGS sequence"/>
</dbReference>
<dbReference type="RefSeq" id="WP_109618836.1">
    <property type="nucleotide sequence ID" value="NZ_QGDO01000003.1"/>
</dbReference>
<feature type="compositionally biased region" description="Polar residues" evidence="1">
    <location>
        <begin position="1"/>
        <end position="12"/>
    </location>
</feature>
<evidence type="ECO:0008006" key="4">
    <source>
        <dbReference type="Google" id="ProtNLM"/>
    </source>
</evidence>
<proteinExistence type="predicted"/>